<reference evidence="4" key="1">
    <citation type="submission" date="2016-11" db="EMBL/GenBank/DDBJ databases">
        <authorList>
            <person name="Varghese N."/>
            <person name="Submissions S."/>
        </authorList>
    </citation>
    <scope>NUCLEOTIDE SEQUENCE [LARGE SCALE GENOMIC DNA]</scope>
    <source>
        <strain evidence="4">DSM 26898</strain>
    </source>
</reference>
<feature type="transmembrane region" description="Helical" evidence="1">
    <location>
        <begin position="86"/>
        <end position="106"/>
    </location>
</feature>
<sequence>MNFIKKDRVHFHTFDSLRFLSFLLVFLHHSPIPKDSFLHYFAKEGGIGVSFFFVLSGFLITYILIVEKINAHGKIDLKKFFIRRILRIWPLYYAMVVLAFCTPFVLDFFHISYSNEGYEPNWFFTLTFLENYMQMWTGTFPNVSPLNVIWSLCIEEHFYIFWGLAFYWISLKNIPKLLLGCIIFSFVMQAVYQHYGIITLDLFTNIHYFAFGGIPAYIFVFRKNIIKKLEQIPAIYKYFYALSVLTIIVLTANARIIFDPKAISFLLSILFSGLILSTLGTKNVFKISDTSILAKLGKYTYALYLLHTIFIMLFVKIGNRFEWNWIIIVLLSFIFSVVFSMLSYHLFEKQFLKLKSRV</sequence>
<feature type="transmembrane region" description="Helical" evidence="1">
    <location>
        <begin position="262"/>
        <end position="280"/>
    </location>
</feature>
<feature type="transmembrane region" description="Helical" evidence="1">
    <location>
        <begin position="177"/>
        <end position="195"/>
    </location>
</feature>
<evidence type="ECO:0000313" key="3">
    <source>
        <dbReference type="EMBL" id="SHF21676.1"/>
    </source>
</evidence>
<evidence type="ECO:0000259" key="2">
    <source>
        <dbReference type="Pfam" id="PF01757"/>
    </source>
</evidence>
<keyword evidence="3" id="KW-0808">Transferase</keyword>
<feature type="transmembrane region" description="Helical" evidence="1">
    <location>
        <begin position="325"/>
        <end position="347"/>
    </location>
</feature>
<dbReference type="GO" id="GO:0016747">
    <property type="term" value="F:acyltransferase activity, transferring groups other than amino-acyl groups"/>
    <property type="evidence" value="ECO:0007669"/>
    <property type="project" value="InterPro"/>
</dbReference>
<proteinExistence type="predicted"/>
<dbReference type="PANTHER" id="PTHR23028:SF53">
    <property type="entry name" value="ACYL_TRANSF_3 DOMAIN-CONTAINING PROTEIN"/>
    <property type="match status" value="1"/>
</dbReference>
<keyword evidence="3" id="KW-0012">Acyltransferase</keyword>
<dbReference type="InterPro" id="IPR050879">
    <property type="entry name" value="Acyltransferase_3"/>
</dbReference>
<organism evidence="3 4">
    <name type="scientific">Chryseobacterium takakiae</name>
    <dbReference type="NCBI Taxonomy" id="1302685"/>
    <lineage>
        <taxon>Bacteria</taxon>
        <taxon>Pseudomonadati</taxon>
        <taxon>Bacteroidota</taxon>
        <taxon>Flavobacteriia</taxon>
        <taxon>Flavobacteriales</taxon>
        <taxon>Weeksellaceae</taxon>
        <taxon>Chryseobacterium group</taxon>
        <taxon>Chryseobacterium</taxon>
    </lineage>
</organism>
<name>A0A1M4ZVQ2_9FLAO</name>
<keyword evidence="1" id="KW-0812">Transmembrane</keyword>
<evidence type="ECO:0000313" key="4">
    <source>
        <dbReference type="Proteomes" id="UP000184236"/>
    </source>
</evidence>
<dbReference type="GO" id="GO:0016020">
    <property type="term" value="C:membrane"/>
    <property type="evidence" value="ECO:0007669"/>
    <property type="project" value="TreeGrafter"/>
</dbReference>
<feature type="transmembrane region" description="Helical" evidence="1">
    <location>
        <begin position="207"/>
        <end position="226"/>
    </location>
</feature>
<accession>A0A1M4ZVQ2</accession>
<dbReference type="EMBL" id="FQVO01000011">
    <property type="protein sequence ID" value="SHF21676.1"/>
    <property type="molecule type" value="Genomic_DNA"/>
</dbReference>
<keyword evidence="1" id="KW-1133">Transmembrane helix</keyword>
<dbReference type="Pfam" id="PF01757">
    <property type="entry name" value="Acyl_transf_3"/>
    <property type="match status" value="1"/>
</dbReference>
<feature type="domain" description="Acyltransferase 3" evidence="2">
    <location>
        <begin position="13"/>
        <end position="344"/>
    </location>
</feature>
<keyword evidence="1" id="KW-0472">Membrane</keyword>
<feature type="transmembrane region" description="Helical" evidence="1">
    <location>
        <begin position="47"/>
        <end position="65"/>
    </location>
</feature>
<evidence type="ECO:0000256" key="1">
    <source>
        <dbReference type="SAM" id="Phobius"/>
    </source>
</evidence>
<feature type="transmembrane region" description="Helical" evidence="1">
    <location>
        <begin position="301"/>
        <end position="319"/>
    </location>
</feature>
<dbReference type="OrthoDB" id="290051at2"/>
<keyword evidence="4" id="KW-1185">Reference proteome</keyword>
<dbReference type="InterPro" id="IPR002656">
    <property type="entry name" value="Acyl_transf_3_dom"/>
</dbReference>
<gene>
    <name evidence="3" type="ORF">SAMN05444408_11118</name>
</gene>
<dbReference type="PANTHER" id="PTHR23028">
    <property type="entry name" value="ACETYLTRANSFERASE"/>
    <property type="match status" value="1"/>
</dbReference>
<dbReference type="GO" id="GO:0016787">
    <property type="term" value="F:hydrolase activity"/>
    <property type="evidence" value="ECO:0007669"/>
    <property type="project" value="UniProtKB-KW"/>
</dbReference>
<dbReference type="STRING" id="1302685.SAMN05444408_11118"/>
<feature type="transmembrane region" description="Helical" evidence="1">
    <location>
        <begin position="9"/>
        <end position="27"/>
    </location>
</feature>
<protein>
    <submittedName>
        <fullName evidence="3">Peptidoglycan/LPS O-acetylase OafA/YrhL, contains acyltransferase and SGNH-hydrolase domains</fullName>
    </submittedName>
</protein>
<dbReference type="GO" id="GO:0009103">
    <property type="term" value="P:lipopolysaccharide biosynthetic process"/>
    <property type="evidence" value="ECO:0007669"/>
    <property type="project" value="TreeGrafter"/>
</dbReference>
<dbReference type="Proteomes" id="UP000184236">
    <property type="component" value="Unassembled WGS sequence"/>
</dbReference>
<dbReference type="AlphaFoldDB" id="A0A1M4ZVQ2"/>
<dbReference type="RefSeq" id="WP_083573240.1">
    <property type="nucleotide sequence ID" value="NZ_FQVO01000011.1"/>
</dbReference>
<feature type="transmembrane region" description="Helical" evidence="1">
    <location>
        <begin position="238"/>
        <end position="256"/>
    </location>
</feature>
<feature type="transmembrane region" description="Helical" evidence="1">
    <location>
        <begin position="148"/>
        <end position="170"/>
    </location>
</feature>
<keyword evidence="3" id="KW-0378">Hydrolase</keyword>